<dbReference type="EMBL" id="MCFJ01000001">
    <property type="protein sequence ID" value="ORY71306.1"/>
    <property type="molecule type" value="Genomic_DNA"/>
</dbReference>
<dbReference type="GeneID" id="63781356"/>
<name>A0A1Y2EJ75_9PEZI</name>
<keyword evidence="1" id="KW-0472">Membrane</keyword>
<keyword evidence="1" id="KW-0812">Transmembrane</keyword>
<accession>A0A1Y2EJ75</accession>
<dbReference type="Proteomes" id="UP000193689">
    <property type="component" value="Unassembled WGS sequence"/>
</dbReference>
<reference evidence="2 3" key="1">
    <citation type="submission" date="2016-07" db="EMBL/GenBank/DDBJ databases">
        <title>Pervasive Adenine N6-methylation of Active Genes in Fungi.</title>
        <authorList>
            <consortium name="DOE Joint Genome Institute"/>
            <person name="Mondo S.J."/>
            <person name="Dannebaum R.O."/>
            <person name="Kuo R.C."/>
            <person name="Labutti K."/>
            <person name="Haridas S."/>
            <person name="Kuo A."/>
            <person name="Salamov A."/>
            <person name="Ahrendt S.R."/>
            <person name="Lipzen A."/>
            <person name="Sullivan W."/>
            <person name="Andreopoulos W.B."/>
            <person name="Clum A."/>
            <person name="Lindquist E."/>
            <person name="Daum C."/>
            <person name="Ramamoorthy G.K."/>
            <person name="Gryganskyi A."/>
            <person name="Culley D."/>
            <person name="Magnuson J.K."/>
            <person name="James T.Y."/>
            <person name="O'Malley M.A."/>
            <person name="Stajich J.E."/>
            <person name="Spatafora J.W."/>
            <person name="Visel A."/>
            <person name="Grigoriev I.V."/>
        </authorList>
    </citation>
    <scope>NUCLEOTIDE SEQUENCE [LARGE SCALE GENOMIC DNA]</scope>
    <source>
        <strain evidence="2 3">CBS 129021</strain>
    </source>
</reference>
<sequence>MSSSASAGRSDSRPGASTAEREVLGMLKIIKKDRQDRERAIIAVVRPESIAQLEERTGPSRLKFWRGKTPVRVTSSDNLQATIDEMMHKRARHSASSHLSILVSKRIDSIHFDVPADVQTLSILRGSYETTQKTKQKPAAHSVLLVEGSSTFASVRLDSWQGEENAKQHSKHELYLGDGICIAVDMAPGTAWADSGPLARISQTDKTTIYESISRMYDMDIVAGPGVGPSGPVAVVGEDMPWWVKWKEPLAAILGIVKGDGKSAAGIKASHKGLYVQFQFGEEAMQTVEKGIAVATAVSGVLSAAGPIVGAITSAPGVRQVAINALSAAGPVALLSMGVGAAIYFVPWQGLFGWLKGIFARLWEKICSLWKRLMDFVRRKLFGTGEGKLTEGESADAVPLKMNKHRPPPILF</sequence>
<keyword evidence="3" id="KW-1185">Reference proteome</keyword>
<evidence type="ECO:0000313" key="3">
    <source>
        <dbReference type="Proteomes" id="UP000193689"/>
    </source>
</evidence>
<organism evidence="2 3">
    <name type="scientific">Pseudomassariella vexata</name>
    <dbReference type="NCBI Taxonomy" id="1141098"/>
    <lineage>
        <taxon>Eukaryota</taxon>
        <taxon>Fungi</taxon>
        <taxon>Dikarya</taxon>
        <taxon>Ascomycota</taxon>
        <taxon>Pezizomycotina</taxon>
        <taxon>Sordariomycetes</taxon>
        <taxon>Xylariomycetidae</taxon>
        <taxon>Amphisphaeriales</taxon>
        <taxon>Pseudomassariaceae</taxon>
        <taxon>Pseudomassariella</taxon>
    </lineage>
</organism>
<dbReference type="InParanoid" id="A0A1Y2EJ75"/>
<evidence type="ECO:0000256" key="1">
    <source>
        <dbReference type="SAM" id="Phobius"/>
    </source>
</evidence>
<dbReference type="AlphaFoldDB" id="A0A1Y2EJ75"/>
<feature type="transmembrane region" description="Helical" evidence="1">
    <location>
        <begin position="325"/>
        <end position="345"/>
    </location>
</feature>
<dbReference type="RefSeq" id="XP_040720898.1">
    <property type="nucleotide sequence ID" value="XM_040865144.1"/>
</dbReference>
<proteinExistence type="predicted"/>
<comment type="caution">
    <text evidence="2">The sequence shown here is derived from an EMBL/GenBank/DDBJ whole genome shotgun (WGS) entry which is preliminary data.</text>
</comment>
<keyword evidence="1" id="KW-1133">Transmembrane helix</keyword>
<gene>
    <name evidence="2" type="ORF">BCR38DRAFT_519735</name>
</gene>
<dbReference type="OrthoDB" id="5118341at2759"/>
<feature type="transmembrane region" description="Helical" evidence="1">
    <location>
        <begin position="292"/>
        <end position="313"/>
    </location>
</feature>
<evidence type="ECO:0000313" key="2">
    <source>
        <dbReference type="EMBL" id="ORY71306.1"/>
    </source>
</evidence>
<protein>
    <submittedName>
        <fullName evidence="2">Uncharacterized protein</fullName>
    </submittedName>
</protein>